<dbReference type="EMBL" id="PCWS01000054">
    <property type="protein sequence ID" value="PIR08574.1"/>
    <property type="molecule type" value="Genomic_DNA"/>
</dbReference>
<reference evidence="2 3" key="1">
    <citation type="submission" date="2017-09" db="EMBL/GenBank/DDBJ databases">
        <title>Depth-based differentiation of microbial function through sediment-hosted aquifers and enrichment of novel symbionts in the deep terrestrial subsurface.</title>
        <authorList>
            <person name="Probst A.J."/>
            <person name="Ladd B."/>
            <person name="Jarett J.K."/>
            <person name="Geller-Mcgrath D.E."/>
            <person name="Sieber C.M."/>
            <person name="Emerson J.B."/>
            <person name="Anantharaman K."/>
            <person name="Thomas B.C."/>
            <person name="Malmstrom R."/>
            <person name="Stieglmeier M."/>
            <person name="Klingl A."/>
            <person name="Woyke T."/>
            <person name="Ryan C.M."/>
            <person name="Banfield J.F."/>
        </authorList>
    </citation>
    <scope>NUCLEOTIDE SEQUENCE [LARGE SCALE GENOMIC DNA]</scope>
    <source>
        <strain evidence="2">CG11_big_fil_rev_8_21_14_0_20_37_11</strain>
    </source>
</reference>
<evidence type="ECO:0000259" key="1">
    <source>
        <dbReference type="Pfam" id="PF00078"/>
    </source>
</evidence>
<dbReference type="Proteomes" id="UP000230707">
    <property type="component" value="Unassembled WGS sequence"/>
</dbReference>
<evidence type="ECO:0000313" key="2">
    <source>
        <dbReference type="EMBL" id="PIR08574.1"/>
    </source>
</evidence>
<accession>A0A2H0NI53</accession>
<organism evidence="2 3">
    <name type="scientific">Candidatus Gottesmanbacteria bacterium CG11_big_fil_rev_8_21_14_0_20_37_11</name>
    <dbReference type="NCBI Taxonomy" id="1974575"/>
    <lineage>
        <taxon>Bacteria</taxon>
        <taxon>Candidatus Gottesmaniibacteriota</taxon>
    </lineage>
</organism>
<feature type="domain" description="Reverse transcriptase" evidence="1">
    <location>
        <begin position="69"/>
        <end position="270"/>
    </location>
</feature>
<comment type="caution">
    <text evidence="2">The sequence shown here is derived from an EMBL/GenBank/DDBJ whole genome shotgun (WGS) entry which is preliminary data.</text>
</comment>
<protein>
    <recommendedName>
        <fullName evidence="1">Reverse transcriptase domain-containing protein</fullName>
    </recommendedName>
</protein>
<evidence type="ECO:0000313" key="3">
    <source>
        <dbReference type="Proteomes" id="UP000230707"/>
    </source>
</evidence>
<gene>
    <name evidence="2" type="ORF">COV53_02345</name>
</gene>
<proteinExistence type="predicted"/>
<name>A0A2H0NI53_9BACT</name>
<dbReference type="AlphaFoldDB" id="A0A2H0NI53"/>
<dbReference type="Pfam" id="PF00078">
    <property type="entry name" value="RVT_1"/>
    <property type="match status" value="1"/>
</dbReference>
<dbReference type="InterPro" id="IPR000477">
    <property type="entry name" value="RT_dom"/>
</dbReference>
<sequence length="328" mass="37599">MQNNGRYPRINLRSKNELAKRISDKSFSFQSSLKLINDVLKNYNDYWYDSRQSQPEKGKFVRSSVGKPLGKLLKRINRKVLIPYDKLVPNFIFGGISKKDHIQAAYSLLGKQKNRMLLGLDISTFFEQIRKERVFYFFHAKCGCSARVSRILASVCCVPAGKKGSGSKVEVLARGFSTSSRLSVWTNLDTFLRLKWVTDRNLRNHDSKIVIFVDDIGISASRVTKNNLEILSRKIQAILSDFDRNQKLPINNKKTKIRSFTEGVEHLGLRLGRNKITAGYKTKKKLDKIKTEIKSSSGLNKKDLINKVKAYYVYKKQIKNVYSNSSNV</sequence>